<accession>A0A0F8W655</accession>
<dbReference type="EMBL" id="LAZR01067165">
    <property type="protein sequence ID" value="KKK52157.1"/>
    <property type="molecule type" value="Genomic_DNA"/>
</dbReference>
<gene>
    <name evidence="1" type="ORF">LCGC14_3107750</name>
</gene>
<evidence type="ECO:0008006" key="2">
    <source>
        <dbReference type="Google" id="ProtNLM"/>
    </source>
</evidence>
<feature type="non-terminal residue" evidence="1">
    <location>
        <position position="1"/>
    </location>
</feature>
<name>A0A0F8W655_9ZZZZ</name>
<sequence>AKAVNVHLNPNRHRLEQISELGINQCAACMKKKSISKFYTKYIDGVLKKIWPSCKRCMGTQRKERKRAASKQQIIACFSYYGKCSPDSIHCSICRHKHFDSLTLIDLQYITKDTILSASRYKWLCEHKFPSKLKLKLVCYNCAFEYIHQHSKR</sequence>
<dbReference type="AlphaFoldDB" id="A0A0F8W655"/>
<protein>
    <recommendedName>
        <fullName evidence="2">Zinc-binding domain-containing protein</fullName>
    </recommendedName>
</protein>
<proteinExistence type="predicted"/>
<organism evidence="1">
    <name type="scientific">marine sediment metagenome</name>
    <dbReference type="NCBI Taxonomy" id="412755"/>
    <lineage>
        <taxon>unclassified sequences</taxon>
        <taxon>metagenomes</taxon>
        <taxon>ecological metagenomes</taxon>
    </lineage>
</organism>
<comment type="caution">
    <text evidence="1">The sequence shown here is derived from an EMBL/GenBank/DDBJ whole genome shotgun (WGS) entry which is preliminary data.</text>
</comment>
<evidence type="ECO:0000313" key="1">
    <source>
        <dbReference type="EMBL" id="KKK52157.1"/>
    </source>
</evidence>
<reference evidence="1" key="1">
    <citation type="journal article" date="2015" name="Nature">
        <title>Complex archaea that bridge the gap between prokaryotes and eukaryotes.</title>
        <authorList>
            <person name="Spang A."/>
            <person name="Saw J.H."/>
            <person name="Jorgensen S.L."/>
            <person name="Zaremba-Niedzwiedzka K."/>
            <person name="Martijn J."/>
            <person name="Lind A.E."/>
            <person name="van Eijk R."/>
            <person name="Schleper C."/>
            <person name="Guy L."/>
            <person name="Ettema T.J."/>
        </authorList>
    </citation>
    <scope>NUCLEOTIDE SEQUENCE</scope>
</reference>